<evidence type="ECO:0000313" key="8">
    <source>
        <dbReference type="EMBL" id="SBT48229.1"/>
    </source>
</evidence>
<dbReference type="OrthoDB" id="9789078at2"/>
<keyword evidence="5" id="KW-1133">Transmembrane helix</keyword>
<dbReference type="Pfam" id="PF00905">
    <property type="entry name" value="Transpeptidase"/>
    <property type="match status" value="1"/>
</dbReference>
<sequence>MPPRSDEPRRDATGSRRGSSRSGRGGDPRSGEPGVGGISDARAYTPRGRTIREGGGTARAGVGGGAEQRRTPRGGRSGDPFRPALQVLDGGRAGATRAGRREAAAGGRGAPVRTVSARPVREPFDDDEPPLRRRPGPRRPERPAARRPVRKPRRPPKLADPRRRLRLGTLLALALFTTIGIRLIYLQTVDTPAFADGGLGKRLTVVELPAARGAIYDRTGAPLVHSVEARYVYADPTLVKDRFATARQLSPMLGRPVSELAEKMKRRNLPGTGTPSQFEYLARGVDIDKAKQIMALGLDGISVHRDERREVPGNDLAANLLGFVSSDMVGLEGLEAKYDDLLRGQPGRKRYEVGRGDLAAPIPGGYSETTQPKPGSSLALTIDRDLQFQCQRILSDQMAQTRGSVGAAVVLDSSTGEVLAQASYPGYNAAAPTEVSSPTDREDAATSFVVDPGSIHKAITYGAALQEGVITPDTVLPVANSVIMGDTPFTDTHPANGRRMSIPGMLAFSSNVGTIEIAEKLGRDRLIDYQKRFGLGQPTGEGMPGEASGRLLPANEWSDSSYGSVPIGHSVDATPLQMAAAYAAIANDGTYVQPHLIKETIDPAGKRTPAAAPVRRSVLSPKHAAELRRMLEAVTTVDNGPGERATGLAAAVPGYRVAGKTGTGLRYVDGKRQPGEVGSFIGMAPAEKPRYVVAVFVWSPGGEGGAVAAPAFREMMGFTLHHYRVPPSATDKSPKFEVFPR</sequence>
<gene>
    <name evidence="8" type="ORF">GA0070621_3117</name>
</gene>
<evidence type="ECO:0000256" key="5">
    <source>
        <dbReference type="SAM" id="Phobius"/>
    </source>
</evidence>
<evidence type="ECO:0000259" key="6">
    <source>
        <dbReference type="Pfam" id="PF00905"/>
    </source>
</evidence>
<feature type="compositionally biased region" description="Gly residues" evidence="4">
    <location>
        <begin position="53"/>
        <end position="66"/>
    </location>
</feature>
<dbReference type="Gene3D" id="3.90.1310.10">
    <property type="entry name" value="Penicillin-binding protein 2a (Domain 2)"/>
    <property type="match status" value="1"/>
</dbReference>
<keyword evidence="5" id="KW-0812">Transmembrane</keyword>
<dbReference type="SUPFAM" id="SSF56601">
    <property type="entry name" value="beta-lactamase/transpeptidase-like"/>
    <property type="match status" value="1"/>
</dbReference>
<feature type="compositionally biased region" description="Basic and acidic residues" evidence="4">
    <location>
        <begin position="1"/>
        <end position="14"/>
    </location>
</feature>
<dbReference type="Gene3D" id="3.40.710.10">
    <property type="entry name" value="DD-peptidase/beta-lactamase superfamily"/>
    <property type="match status" value="1"/>
</dbReference>
<dbReference type="AlphaFoldDB" id="A0A1A8ZVT9"/>
<proteinExistence type="inferred from homology"/>
<dbReference type="PANTHER" id="PTHR30627">
    <property type="entry name" value="PEPTIDOGLYCAN D,D-TRANSPEPTIDASE"/>
    <property type="match status" value="1"/>
</dbReference>
<feature type="compositionally biased region" description="Basic residues" evidence="4">
    <location>
        <begin position="145"/>
        <end position="156"/>
    </location>
</feature>
<evidence type="ECO:0000256" key="3">
    <source>
        <dbReference type="ARBA" id="ARBA00023136"/>
    </source>
</evidence>
<dbReference type="InterPro" id="IPR012338">
    <property type="entry name" value="Beta-lactam/transpept-like"/>
</dbReference>
<evidence type="ECO:0000256" key="2">
    <source>
        <dbReference type="ARBA" id="ARBA00007171"/>
    </source>
</evidence>
<reference evidence="8 9" key="1">
    <citation type="submission" date="2016-06" db="EMBL/GenBank/DDBJ databases">
        <authorList>
            <person name="Kjaerup R.B."/>
            <person name="Dalgaard T.S."/>
            <person name="Juul-Madsen H.R."/>
        </authorList>
    </citation>
    <scope>NUCLEOTIDE SEQUENCE [LARGE SCALE GENOMIC DNA]</scope>
    <source>
        <strain evidence="8 9">DSM 45248</strain>
    </source>
</reference>
<dbReference type="InterPro" id="IPR050515">
    <property type="entry name" value="Beta-lactam/transpept"/>
</dbReference>
<dbReference type="GO" id="GO:0071555">
    <property type="term" value="P:cell wall organization"/>
    <property type="evidence" value="ECO:0007669"/>
    <property type="project" value="TreeGrafter"/>
</dbReference>
<protein>
    <submittedName>
        <fullName evidence="8">Peptidoglycan synthetase FtsI</fullName>
    </submittedName>
</protein>
<dbReference type="PANTHER" id="PTHR30627:SF1">
    <property type="entry name" value="PEPTIDOGLYCAN D,D-TRANSPEPTIDASE FTSI"/>
    <property type="match status" value="1"/>
</dbReference>
<dbReference type="RefSeq" id="WP_091196145.1">
    <property type="nucleotide sequence ID" value="NZ_LT594324.1"/>
</dbReference>
<accession>A0A1A8ZVT9</accession>
<dbReference type="EMBL" id="LT594324">
    <property type="protein sequence ID" value="SBT48229.1"/>
    <property type="molecule type" value="Genomic_DNA"/>
</dbReference>
<evidence type="ECO:0000259" key="7">
    <source>
        <dbReference type="Pfam" id="PF03717"/>
    </source>
</evidence>
<dbReference type="Proteomes" id="UP000198765">
    <property type="component" value="Chromosome I"/>
</dbReference>
<feature type="domain" description="Penicillin-binding protein transpeptidase" evidence="6">
    <location>
        <begin position="406"/>
        <end position="716"/>
    </location>
</feature>
<evidence type="ECO:0000256" key="4">
    <source>
        <dbReference type="SAM" id="MobiDB-lite"/>
    </source>
</evidence>
<feature type="region of interest" description="Disordered" evidence="4">
    <location>
        <begin position="1"/>
        <end position="161"/>
    </location>
</feature>
<evidence type="ECO:0000313" key="9">
    <source>
        <dbReference type="Proteomes" id="UP000198765"/>
    </source>
</evidence>
<feature type="transmembrane region" description="Helical" evidence="5">
    <location>
        <begin position="167"/>
        <end position="185"/>
    </location>
</feature>
<dbReference type="PATRIC" id="fig|299146.4.peg.3236"/>
<organism evidence="8 9">
    <name type="scientific">Micromonospora narathiwatensis</name>
    <dbReference type="NCBI Taxonomy" id="299146"/>
    <lineage>
        <taxon>Bacteria</taxon>
        <taxon>Bacillati</taxon>
        <taxon>Actinomycetota</taxon>
        <taxon>Actinomycetes</taxon>
        <taxon>Micromonosporales</taxon>
        <taxon>Micromonosporaceae</taxon>
        <taxon>Micromonospora</taxon>
    </lineage>
</organism>
<dbReference type="SUPFAM" id="SSF56519">
    <property type="entry name" value="Penicillin binding protein dimerisation domain"/>
    <property type="match status" value="1"/>
</dbReference>
<dbReference type="GO" id="GO:0005886">
    <property type="term" value="C:plasma membrane"/>
    <property type="evidence" value="ECO:0007669"/>
    <property type="project" value="TreeGrafter"/>
</dbReference>
<evidence type="ECO:0000256" key="1">
    <source>
        <dbReference type="ARBA" id="ARBA00004370"/>
    </source>
</evidence>
<keyword evidence="3 5" id="KW-0472">Membrane</keyword>
<dbReference type="InterPro" id="IPR005311">
    <property type="entry name" value="PBP_dimer"/>
</dbReference>
<dbReference type="InterPro" id="IPR001460">
    <property type="entry name" value="PCN-bd_Tpept"/>
</dbReference>
<dbReference type="Pfam" id="PF03717">
    <property type="entry name" value="PBP_dimer"/>
    <property type="match status" value="1"/>
</dbReference>
<feature type="domain" description="Penicillin-binding protein dimerisation" evidence="7">
    <location>
        <begin position="208"/>
        <end position="354"/>
    </location>
</feature>
<dbReference type="GO" id="GO:0008658">
    <property type="term" value="F:penicillin binding"/>
    <property type="evidence" value="ECO:0007669"/>
    <property type="project" value="InterPro"/>
</dbReference>
<name>A0A1A8ZVT9_9ACTN</name>
<comment type="similarity">
    <text evidence="2">Belongs to the transpeptidase family.</text>
</comment>
<keyword evidence="9" id="KW-1185">Reference proteome</keyword>
<comment type="subcellular location">
    <subcellularLocation>
        <location evidence="1">Membrane</location>
    </subcellularLocation>
</comment>
<dbReference type="InterPro" id="IPR036138">
    <property type="entry name" value="PBP_dimer_sf"/>
</dbReference>